<dbReference type="GeneID" id="39860324"/>
<accession>A0AAF0T8H7</accession>
<keyword evidence="3" id="KW-1185">Reference proteome</keyword>
<dbReference type="AlphaFoldDB" id="A0AAF0T8H7"/>
<sequence>MMLIPANFVLQPLHNGEGNYYVGHNCPHCGEILYRSHSAGDEELADHAKEHAELDPDPPADLDELSKIEL</sequence>
<feature type="compositionally biased region" description="Basic and acidic residues" evidence="1">
    <location>
        <begin position="45"/>
        <end position="54"/>
    </location>
</feature>
<reference evidence="2 3" key="1">
    <citation type="submission" date="2022-07" db="EMBL/GenBank/DDBJ databases">
        <title>Two temperate virus in Haloterrigena jeotgali A29.</title>
        <authorList>
            <person name="Deng X."/>
        </authorList>
    </citation>
    <scope>NUCLEOTIDE SEQUENCE [LARGE SCALE GENOMIC DNA]</scope>
    <source>
        <strain evidence="2 3">A29</strain>
        <plasmid evidence="2 3">unnamed2</plasmid>
    </source>
</reference>
<evidence type="ECO:0000313" key="2">
    <source>
        <dbReference type="EMBL" id="WMT10354.1"/>
    </source>
</evidence>
<keyword evidence="2" id="KW-0614">Plasmid</keyword>
<evidence type="ECO:0000313" key="3">
    <source>
        <dbReference type="Proteomes" id="UP001224926"/>
    </source>
</evidence>
<proteinExistence type="predicted"/>
<dbReference type="RefSeq" id="WP_049967023.1">
    <property type="nucleotide sequence ID" value="NZ_CP101875.1"/>
</dbReference>
<organism evidence="2 3">
    <name type="scientific">Natrinema thermotolerans</name>
    <dbReference type="NCBI Taxonomy" id="121872"/>
    <lineage>
        <taxon>Archaea</taxon>
        <taxon>Methanobacteriati</taxon>
        <taxon>Methanobacteriota</taxon>
        <taxon>Stenosarchaea group</taxon>
        <taxon>Halobacteria</taxon>
        <taxon>Halobacteriales</taxon>
        <taxon>Natrialbaceae</taxon>
        <taxon>Natrinema</taxon>
    </lineage>
</organism>
<dbReference type="GeneID" id="84216788"/>
<protein>
    <submittedName>
        <fullName evidence="2">Uncharacterized protein</fullName>
    </submittedName>
</protein>
<feature type="region of interest" description="Disordered" evidence="1">
    <location>
        <begin position="41"/>
        <end position="70"/>
    </location>
</feature>
<evidence type="ECO:0000256" key="1">
    <source>
        <dbReference type="SAM" id="MobiDB-lite"/>
    </source>
</evidence>
<dbReference type="EMBL" id="CP101875">
    <property type="protein sequence ID" value="WMT10354.1"/>
    <property type="molecule type" value="Genomic_DNA"/>
</dbReference>
<gene>
    <name evidence="2" type="ORF">NP511_22580</name>
</gene>
<name>A0AAF0T8H7_9EURY</name>
<geneLocation type="plasmid" evidence="2 3">
    <name>unnamed2</name>
</geneLocation>
<dbReference type="Proteomes" id="UP001224926">
    <property type="component" value="Plasmid unnamed2"/>
</dbReference>